<organism evidence="2 3">
    <name type="scientific">Paraburkholderia metrosideri</name>
    <dbReference type="NCBI Taxonomy" id="580937"/>
    <lineage>
        <taxon>Bacteria</taxon>
        <taxon>Pseudomonadati</taxon>
        <taxon>Pseudomonadota</taxon>
        <taxon>Betaproteobacteria</taxon>
        <taxon>Burkholderiales</taxon>
        <taxon>Burkholderiaceae</taxon>
        <taxon>Paraburkholderia</taxon>
    </lineage>
</organism>
<dbReference type="RefSeq" id="WP_201641583.1">
    <property type="nucleotide sequence ID" value="NZ_CAJHCP010000003.1"/>
</dbReference>
<protein>
    <recommendedName>
        <fullName evidence="4">DUF3443 family protein</fullName>
    </recommendedName>
</protein>
<accession>A0ABM8NFV0</accession>
<name>A0ABM8NFV0_9BURK</name>
<reference evidence="2 3" key="1">
    <citation type="submission" date="2020-10" db="EMBL/GenBank/DDBJ databases">
        <authorList>
            <person name="Peeters C."/>
        </authorList>
    </citation>
    <scope>NUCLEOTIDE SEQUENCE [LARGE SCALE GENOMIC DNA]</scope>
    <source>
        <strain evidence="2 3">LMG 28140</strain>
    </source>
</reference>
<feature type="chain" id="PRO_5046178319" description="DUF3443 family protein" evidence="1">
    <location>
        <begin position="23"/>
        <end position="402"/>
    </location>
</feature>
<dbReference type="Proteomes" id="UP000598032">
    <property type="component" value="Unassembled WGS sequence"/>
</dbReference>
<evidence type="ECO:0000256" key="1">
    <source>
        <dbReference type="SAM" id="SignalP"/>
    </source>
</evidence>
<evidence type="ECO:0000313" key="3">
    <source>
        <dbReference type="Proteomes" id="UP000598032"/>
    </source>
</evidence>
<evidence type="ECO:0000313" key="2">
    <source>
        <dbReference type="EMBL" id="CAD6522809.1"/>
    </source>
</evidence>
<feature type="signal peptide" evidence="1">
    <location>
        <begin position="1"/>
        <end position="22"/>
    </location>
</feature>
<evidence type="ECO:0008006" key="4">
    <source>
        <dbReference type="Google" id="ProtNLM"/>
    </source>
</evidence>
<sequence>MRKYFIAVLLLLLAGCGGGSSGGGNPISTASVAAPVQNTAPITVDGAFNSVNRAYTSVTICAPGTNNCQTIDHVLIDTGSVGLRLLSTPAVQALKLATQSTTAGNQLGECYFYVTSYVWGSTKLADVKMAGETAGNVAVQIVADPAMPAVPDYCSSTGGSAQNTTTAMDANGILGIGVTPYDCGATCATTQANNRYYTCDATTCTSTTVPLVQQVVNPVTQFAQDNNGVIVQLPSIANTGAVNATGQLIFGIGTQADNALGSAQVYATNLNGNITTIYKGTSFGDSAIDSGTNRYIFLDNTLPICAGTVDFCPLMPTALSAVNVGGNGSNGTVNFSVANINDLFGSGNFAQNERAGPQSALGTNSYFSTSFIWGLSFFYGRSVFVAFNGKSTPGGTGPYYAY</sequence>
<dbReference type="PROSITE" id="PS51257">
    <property type="entry name" value="PROKAR_LIPOPROTEIN"/>
    <property type="match status" value="1"/>
</dbReference>
<comment type="caution">
    <text evidence="2">The sequence shown here is derived from an EMBL/GenBank/DDBJ whole genome shotgun (WGS) entry which is preliminary data.</text>
</comment>
<proteinExistence type="predicted"/>
<dbReference type="InterPro" id="IPR021847">
    <property type="entry name" value="DUF3443"/>
</dbReference>
<keyword evidence="1" id="KW-0732">Signal</keyword>
<dbReference type="Pfam" id="PF11925">
    <property type="entry name" value="DUF3443"/>
    <property type="match status" value="1"/>
</dbReference>
<dbReference type="EMBL" id="CAJHCP010000003">
    <property type="protein sequence ID" value="CAD6522809.1"/>
    <property type="molecule type" value="Genomic_DNA"/>
</dbReference>
<keyword evidence="3" id="KW-1185">Reference proteome</keyword>
<gene>
    <name evidence="2" type="ORF">LMG28140_01427</name>
</gene>